<feature type="region of interest" description="Disordered" evidence="1">
    <location>
        <begin position="58"/>
        <end position="97"/>
    </location>
</feature>
<dbReference type="Pfam" id="PF01476">
    <property type="entry name" value="LysM"/>
    <property type="match status" value="1"/>
</dbReference>
<feature type="domain" description="LysM" evidence="2">
    <location>
        <begin position="151"/>
        <end position="195"/>
    </location>
</feature>
<comment type="caution">
    <text evidence="3">The sequence shown here is derived from an EMBL/GenBank/DDBJ whole genome shotgun (WGS) entry which is preliminary data.</text>
</comment>
<sequence>MLNACDTSPFVIGVQDDYRDVNVSHWDSVKPASSTSRTSLDSNLQNGFRRSIFPGAAGLRSRKASSHRRSSTGALSSHPLQEPSIPTSSNSNSTTDSTITRPLLRRWLTNEGVLDDVVPVTLDDAVRGSQQVSINEAEILAIVHEVNLYALMQKVSRTDSLAGVALKYGIGLADLRRVNQLWASDTIHLRKTLYIPLHLTNMKRRHADVYGNNLLDCAEISEVATISQRSSPVIQRIPVSQLSFFPPSSQTPRVSHDIMKREPKGHSSPRIRSTASAPQVLSSLLQSLPFSSRDTLFPRLSIDSSESSSIANPSETSSDQEHEMDILGLSRRQDQMPTDITFFYDTSRVHSAV</sequence>
<dbReference type="PANTHER" id="PTHR20932:SF8">
    <property type="entry name" value="LD22649P"/>
    <property type="match status" value="1"/>
</dbReference>
<keyword evidence="4" id="KW-1185">Reference proteome</keyword>
<name>A0A4V3XC26_9AGAM</name>
<dbReference type="InterPro" id="IPR045030">
    <property type="entry name" value="LYSM1-4"/>
</dbReference>
<proteinExistence type="predicted"/>
<gene>
    <name evidence="3" type="ORF">EW145_g5696</name>
</gene>
<dbReference type="InterPro" id="IPR018392">
    <property type="entry name" value="LysM"/>
</dbReference>
<evidence type="ECO:0000313" key="3">
    <source>
        <dbReference type="EMBL" id="THH04203.1"/>
    </source>
</evidence>
<dbReference type="CDD" id="cd00118">
    <property type="entry name" value="LysM"/>
    <property type="match status" value="1"/>
</dbReference>
<dbReference type="EMBL" id="SGPK01000366">
    <property type="protein sequence ID" value="THH04203.1"/>
    <property type="molecule type" value="Genomic_DNA"/>
</dbReference>
<protein>
    <recommendedName>
        <fullName evidence="2">LysM domain-containing protein</fullName>
    </recommendedName>
</protein>
<dbReference type="Proteomes" id="UP000308199">
    <property type="component" value="Unassembled WGS sequence"/>
</dbReference>
<feature type="compositionally biased region" description="Low complexity" evidence="1">
    <location>
        <begin position="83"/>
        <end position="97"/>
    </location>
</feature>
<dbReference type="PANTHER" id="PTHR20932">
    <property type="entry name" value="LYSM AND PUTATIVE PEPTIDOGLYCAN-BINDING DOMAIN-CONTAINING PROTEIN"/>
    <property type="match status" value="1"/>
</dbReference>
<feature type="region of interest" description="Disordered" evidence="1">
    <location>
        <begin position="245"/>
        <end position="276"/>
    </location>
</feature>
<dbReference type="AlphaFoldDB" id="A0A4V3XC26"/>
<feature type="compositionally biased region" description="Basic residues" evidence="1">
    <location>
        <begin position="60"/>
        <end position="70"/>
    </location>
</feature>
<feature type="compositionally biased region" description="Low complexity" evidence="1">
    <location>
        <begin position="304"/>
        <end position="317"/>
    </location>
</feature>
<dbReference type="OrthoDB" id="2107166at2759"/>
<reference evidence="3 4" key="1">
    <citation type="submission" date="2019-02" db="EMBL/GenBank/DDBJ databases">
        <title>Genome sequencing of the rare red list fungi Phellinidium pouzarii.</title>
        <authorList>
            <person name="Buettner E."/>
            <person name="Kellner H."/>
        </authorList>
    </citation>
    <scope>NUCLEOTIDE SEQUENCE [LARGE SCALE GENOMIC DNA]</scope>
    <source>
        <strain evidence="3 4">DSM 108285</strain>
    </source>
</reference>
<dbReference type="SMART" id="SM00257">
    <property type="entry name" value="LysM"/>
    <property type="match status" value="1"/>
</dbReference>
<dbReference type="SUPFAM" id="SSF54106">
    <property type="entry name" value="LysM domain"/>
    <property type="match status" value="1"/>
</dbReference>
<feature type="compositionally biased region" description="Basic and acidic residues" evidence="1">
    <location>
        <begin position="254"/>
        <end position="265"/>
    </location>
</feature>
<accession>A0A4V3XC26</accession>
<dbReference type="InterPro" id="IPR036779">
    <property type="entry name" value="LysM_dom_sf"/>
</dbReference>
<evidence type="ECO:0000313" key="4">
    <source>
        <dbReference type="Proteomes" id="UP000308199"/>
    </source>
</evidence>
<dbReference type="Gene3D" id="3.10.350.10">
    <property type="entry name" value="LysM domain"/>
    <property type="match status" value="1"/>
</dbReference>
<feature type="region of interest" description="Disordered" evidence="1">
    <location>
        <begin position="304"/>
        <end position="323"/>
    </location>
</feature>
<dbReference type="PROSITE" id="PS51782">
    <property type="entry name" value="LYSM"/>
    <property type="match status" value="1"/>
</dbReference>
<evidence type="ECO:0000259" key="2">
    <source>
        <dbReference type="PROSITE" id="PS51782"/>
    </source>
</evidence>
<organism evidence="3 4">
    <name type="scientific">Phellinidium pouzarii</name>
    <dbReference type="NCBI Taxonomy" id="167371"/>
    <lineage>
        <taxon>Eukaryota</taxon>
        <taxon>Fungi</taxon>
        <taxon>Dikarya</taxon>
        <taxon>Basidiomycota</taxon>
        <taxon>Agaricomycotina</taxon>
        <taxon>Agaricomycetes</taxon>
        <taxon>Hymenochaetales</taxon>
        <taxon>Hymenochaetaceae</taxon>
        <taxon>Phellinidium</taxon>
    </lineage>
</organism>
<evidence type="ECO:0000256" key="1">
    <source>
        <dbReference type="SAM" id="MobiDB-lite"/>
    </source>
</evidence>